<sequence length="683" mass="73529">MLINIILFRTILSSDNNQKDIHRQLITGCQLGEMMPQKQTLCKCNCEFVLNNNKFITGKSKVQNSIKQTNVYVLQFFLTETSTTISQISSQTYIFNNVKQQTNNIYIKLADNLFGQNVVTLFQYQKEFNHIKIDVGDQQGQSCSQLLTAQTNIRIYNMIIASTENTKISTAGAFQFNVLQSMSKGTHLVNFLLNLTILNSQASLCLIGSLSEYLIVKGYQVCGQYQSTNLAALGCFQSNASIIKVSQLNVMPSVFEVGNQSSFLFSSVNASTVDLLRIHITQGAAAAMVTRTSIATSNVTYFQFGGLVCQISNSSIVISQLASLSYVKYGTQFVNNSGALVGVFQSPSASCSVSTVNITGLVSGTSAASLLLANQSGVAGIASGNVTFANSFFSLRSDLCSLGQFGLVSFIDVCNLASFMNIALQLQITSQLPSSTQITSYQSGISSVICVSNAVKTYIFGVNVSNSTLTSSYFSGGLVGVASTLYILNSQIQQSNLTSGSQQSASSGAIVCAASILFVKQSLLSNLNVFSSAYSRFASYAGVASMVSQNSQIELLVLQNSALFSSSIYLTAYSGLLSSLSETGTCYLNNVQIRNDNFTAQSTNSVTGAFAAIWNGKEPLVIYQCRVTSIRIKGVNFGIITGINTNKNWKITESCSEGQNYIKDELIINCAAFTQPESICGCE</sequence>
<dbReference type="EMBL" id="CATOUU010000849">
    <property type="protein sequence ID" value="CAI9954580.1"/>
    <property type="molecule type" value="Genomic_DNA"/>
</dbReference>
<accession>A0AA86UE52</accession>
<reference evidence="2 3" key="2">
    <citation type="submission" date="2024-07" db="EMBL/GenBank/DDBJ databases">
        <authorList>
            <person name="Akdeniz Z."/>
        </authorList>
    </citation>
    <scope>NUCLEOTIDE SEQUENCE [LARGE SCALE GENOMIC DNA]</scope>
</reference>
<evidence type="ECO:0000313" key="1">
    <source>
        <dbReference type="EMBL" id="CAI9954580.1"/>
    </source>
</evidence>
<proteinExistence type="predicted"/>
<gene>
    <name evidence="2" type="ORF">HINF_LOCUS29331</name>
    <name evidence="1" type="ORF">HINF_LOCUS42225</name>
</gene>
<name>A0AA86UE52_9EUKA</name>
<reference evidence="1" key="1">
    <citation type="submission" date="2023-06" db="EMBL/GenBank/DDBJ databases">
        <authorList>
            <person name="Kurt Z."/>
        </authorList>
    </citation>
    <scope>NUCLEOTIDE SEQUENCE</scope>
</reference>
<keyword evidence="3" id="KW-1185">Reference proteome</keyword>
<evidence type="ECO:0000313" key="2">
    <source>
        <dbReference type="EMBL" id="CAL6023844.1"/>
    </source>
</evidence>
<evidence type="ECO:0000313" key="3">
    <source>
        <dbReference type="Proteomes" id="UP001642409"/>
    </source>
</evidence>
<dbReference type="Proteomes" id="UP001642409">
    <property type="component" value="Unassembled WGS sequence"/>
</dbReference>
<comment type="caution">
    <text evidence="1">The sequence shown here is derived from an EMBL/GenBank/DDBJ whole genome shotgun (WGS) entry which is preliminary data.</text>
</comment>
<organism evidence="1">
    <name type="scientific">Hexamita inflata</name>
    <dbReference type="NCBI Taxonomy" id="28002"/>
    <lineage>
        <taxon>Eukaryota</taxon>
        <taxon>Metamonada</taxon>
        <taxon>Diplomonadida</taxon>
        <taxon>Hexamitidae</taxon>
        <taxon>Hexamitinae</taxon>
        <taxon>Hexamita</taxon>
    </lineage>
</organism>
<protein>
    <submittedName>
        <fullName evidence="2">Hypothetical_protein</fullName>
    </submittedName>
</protein>
<dbReference type="AlphaFoldDB" id="A0AA86UE52"/>
<dbReference type="EMBL" id="CAXDID020000094">
    <property type="protein sequence ID" value="CAL6023844.1"/>
    <property type="molecule type" value="Genomic_DNA"/>
</dbReference>